<dbReference type="CDD" id="cd11070">
    <property type="entry name" value="CYP56-like"/>
    <property type="match status" value="1"/>
</dbReference>
<evidence type="ECO:0000256" key="6">
    <source>
        <dbReference type="SAM" id="SignalP"/>
    </source>
</evidence>
<sequence length="582" mass="65192">MILSLTLALTAAYIAWNAIRLELNVCRARALKVPIVRIPFDVNNNVWVIIQPLVWKLLARLLPNTPWSSYPDVVRFSHRNWYFTEKSDTAERFGRVWALVSPGNVHLQVSDPDVIRDMCSRWRDFSRPVQIYKMLAVYGPSVVTVGLQDWPRHRKAVATTFNESINQFVWDESLRQALSMTQYWTSPPSSAAIPDMEEDIRSLSLNVLAATAFREPYAFRGSTQLLQDSSNDNKNDKVNNTRTYRDALRVVNKHAIPLMLIPYRYLASPIPIIPQALARIGRAAVSLRGFLTSMVAAETEALNRGEAGSGGLMTHLVRSALDQETAHRIGFADDVKSASKKGLLSFDEILGNVFLINFAGHDTTAVTLSFAMMLLAARPDVQEWLHDEIVAVSGGRPVAEWDYHEMFPRLLRCRAVFLETLRLYAPIIGLPKLSSDKPQTLHVPGRDGDTLVVPPGSEIYPLLLCVQTDPKYWPDEPRKWKPARWITQEGGLLVPELGSYLPWADGPQGCPGKKFSQVEAVAVLAGLFGGHRVRVVPRRGESEQQARGRAQACADDVNYDLLLRMNHADGVRLQVVETEVDG</sequence>
<feature type="chain" id="PRO_5041984788" evidence="6">
    <location>
        <begin position="19"/>
        <end position="582"/>
    </location>
</feature>
<keyword evidence="8" id="KW-1185">Reference proteome</keyword>
<reference evidence="7" key="1">
    <citation type="journal article" date="2023" name="Mol. Phylogenet. Evol.">
        <title>Genome-scale phylogeny and comparative genomics of the fungal order Sordariales.</title>
        <authorList>
            <person name="Hensen N."/>
            <person name="Bonometti L."/>
            <person name="Westerberg I."/>
            <person name="Brannstrom I.O."/>
            <person name="Guillou S."/>
            <person name="Cros-Aarteil S."/>
            <person name="Calhoun S."/>
            <person name="Haridas S."/>
            <person name="Kuo A."/>
            <person name="Mondo S."/>
            <person name="Pangilinan J."/>
            <person name="Riley R."/>
            <person name="LaButti K."/>
            <person name="Andreopoulos B."/>
            <person name="Lipzen A."/>
            <person name="Chen C."/>
            <person name="Yan M."/>
            <person name="Daum C."/>
            <person name="Ng V."/>
            <person name="Clum A."/>
            <person name="Steindorff A."/>
            <person name="Ohm R.A."/>
            <person name="Martin F."/>
            <person name="Silar P."/>
            <person name="Natvig D.O."/>
            <person name="Lalanne C."/>
            <person name="Gautier V."/>
            <person name="Ament-Velasquez S.L."/>
            <person name="Kruys A."/>
            <person name="Hutchinson M.I."/>
            <person name="Powell A.J."/>
            <person name="Barry K."/>
            <person name="Miller A.N."/>
            <person name="Grigoriev I.V."/>
            <person name="Debuchy R."/>
            <person name="Gladieux P."/>
            <person name="Hiltunen Thoren M."/>
            <person name="Johannesson H."/>
        </authorList>
    </citation>
    <scope>NUCLEOTIDE SEQUENCE</scope>
    <source>
        <strain evidence="7">SMH4131-1</strain>
    </source>
</reference>
<dbReference type="PANTHER" id="PTHR24305:SF166">
    <property type="entry name" value="CYTOCHROME P450 12A4, MITOCHONDRIAL-RELATED"/>
    <property type="match status" value="1"/>
</dbReference>
<evidence type="ECO:0000256" key="3">
    <source>
        <dbReference type="ARBA" id="ARBA00022723"/>
    </source>
</evidence>
<evidence type="ECO:0000256" key="1">
    <source>
        <dbReference type="ARBA" id="ARBA00010617"/>
    </source>
</evidence>
<dbReference type="InterPro" id="IPR002401">
    <property type="entry name" value="Cyt_P450_E_grp-I"/>
</dbReference>
<keyword evidence="6" id="KW-0732">Signal</keyword>
<dbReference type="AlphaFoldDB" id="A0AAE0I2S5"/>
<accession>A0AAE0I2S5</accession>
<comment type="similarity">
    <text evidence="1">Belongs to the cytochrome P450 family.</text>
</comment>
<dbReference type="PRINTS" id="PR00463">
    <property type="entry name" value="EP450I"/>
</dbReference>
<evidence type="ECO:0000256" key="4">
    <source>
        <dbReference type="ARBA" id="ARBA00023004"/>
    </source>
</evidence>
<dbReference type="GO" id="GO:0020037">
    <property type="term" value="F:heme binding"/>
    <property type="evidence" value="ECO:0007669"/>
    <property type="project" value="InterPro"/>
</dbReference>
<gene>
    <name evidence="7" type="ORF">B0T19DRAFT_451633</name>
</gene>
<name>A0AAE0I2S5_9PEZI</name>
<dbReference type="SUPFAM" id="SSF48264">
    <property type="entry name" value="Cytochrome P450"/>
    <property type="match status" value="1"/>
</dbReference>
<keyword evidence="2 5" id="KW-0349">Heme</keyword>
<comment type="cofactor">
    <cofactor evidence="5">
        <name>heme</name>
        <dbReference type="ChEBI" id="CHEBI:30413"/>
    </cofactor>
</comment>
<protein>
    <submittedName>
        <fullName evidence="7">Cytochrome P450</fullName>
    </submittedName>
</protein>
<reference evidence="7" key="2">
    <citation type="submission" date="2023-06" db="EMBL/GenBank/DDBJ databases">
        <authorList>
            <consortium name="Lawrence Berkeley National Laboratory"/>
            <person name="Haridas S."/>
            <person name="Hensen N."/>
            <person name="Bonometti L."/>
            <person name="Westerberg I."/>
            <person name="Brannstrom I.O."/>
            <person name="Guillou S."/>
            <person name="Cros-Aarteil S."/>
            <person name="Calhoun S."/>
            <person name="Kuo A."/>
            <person name="Mondo S."/>
            <person name="Pangilinan J."/>
            <person name="Riley R."/>
            <person name="Labutti K."/>
            <person name="Andreopoulos B."/>
            <person name="Lipzen A."/>
            <person name="Chen C."/>
            <person name="Yanf M."/>
            <person name="Daum C."/>
            <person name="Ng V."/>
            <person name="Clum A."/>
            <person name="Steindorff A."/>
            <person name="Ohm R."/>
            <person name="Martin F."/>
            <person name="Silar P."/>
            <person name="Natvig D."/>
            <person name="Lalanne C."/>
            <person name="Gautier V."/>
            <person name="Ament-Velasquez S.L."/>
            <person name="Kruys A."/>
            <person name="Hutchinson M.I."/>
            <person name="Powell A.J."/>
            <person name="Barry K."/>
            <person name="Miller A.N."/>
            <person name="Grigoriev I.V."/>
            <person name="Debuchy R."/>
            <person name="Gladieux P."/>
            <person name="Thoren M.H."/>
            <person name="Johannesson H."/>
        </authorList>
    </citation>
    <scope>NUCLEOTIDE SEQUENCE</scope>
    <source>
        <strain evidence="7">SMH4131-1</strain>
    </source>
</reference>
<dbReference type="EMBL" id="JAUEPO010000007">
    <property type="protein sequence ID" value="KAK3317335.1"/>
    <property type="molecule type" value="Genomic_DNA"/>
</dbReference>
<dbReference type="PRINTS" id="PR00385">
    <property type="entry name" value="P450"/>
</dbReference>
<proteinExistence type="inferred from homology"/>
<feature type="signal peptide" evidence="6">
    <location>
        <begin position="1"/>
        <end position="18"/>
    </location>
</feature>
<dbReference type="Gene3D" id="1.10.630.10">
    <property type="entry name" value="Cytochrome P450"/>
    <property type="match status" value="1"/>
</dbReference>
<evidence type="ECO:0000313" key="7">
    <source>
        <dbReference type="EMBL" id="KAK3317335.1"/>
    </source>
</evidence>
<dbReference type="GO" id="GO:0016705">
    <property type="term" value="F:oxidoreductase activity, acting on paired donors, with incorporation or reduction of molecular oxygen"/>
    <property type="evidence" value="ECO:0007669"/>
    <property type="project" value="InterPro"/>
</dbReference>
<evidence type="ECO:0000256" key="2">
    <source>
        <dbReference type="ARBA" id="ARBA00022617"/>
    </source>
</evidence>
<organism evidence="7 8">
    <name type="scientific">Cercophora scortea</name>
    <dbReference type="NCBI Taxonomy" id="314031"/>
    <lineage>
        <taxon>Eukaryota</taxon>
        <taxon>Fungi</taxon>
        <taxon>Dikarya</taxon>
        <taxon>Ascomycota</taxon>
        <taxon>Pezizomycotina</taxon>
        <taxon>Sordariomycetes</taxon>
        <taxon>Sordariomycetidae</taxon>
        <taxon>Sordariales</taxon>
        <taxon>Lasiosphaeriaceae</taxon>
        <taxon>Cercophora</taxon>
    </lineage>
</organism>
<evidence type="ECO:0000256" key="5">
    <source>
        <dbReference type="PIRSR" id="PIRSR602401-1"/>
    </source>
</evidence>
<keyword evidence="4 5" id="KW-0408">Iron</keyword>
<dbReference type="GO" id="GO:0004497">
    <property type="term" value="F:monooxygenase activity"/>
    <property type="evidence" value="ECO:0007669"/>
    <property type="project" value="InterPro"/>
</dbReference>
<comment type="caution">
    <text evidence="7">The sequence shown here is derived from an EMBL/GenBank/DDBJ whole genome shotgun (WGS) entry which is preliminary data.</text>
</comment>
<dbReference type="Proteomes" id="UP001286456">
    <property type="component" value="Unassembled WGS sequence"/>
</dbReference>
<dbReference type="InterPro" id="IPR001128">
    <property type="entry name" value="Cyt_P450"/>
</dbReference>
<dbReference type="Pfam" id="PF00067">
    <property type="entry name" value="p450"/>
    <property type="match status" value="1"/>
</dbReference>
<feature type="binding site" description="axial binding residue" evidence="5">
    <location>
        <position position="510"/>
    </location>
    <ligand>
        <name>heme</name>
        <dbReference type="ChEBI" id="CHEBI:30413"/>
    </ligand>
    <ligandPart>
        <name>Fe</name>
        <dbReference type="ChEBI" id="CHEBI:18248"/>
    </ligandPart>
</feature>
<evidence type="ECO:0000313" key="8">
    <source>
        <dbReference type="Proteomes" id="UP001286456"/>
    </source>
</evidence>
<dbReference type="GO" id="GO:0005506">
    <property type="term" value="F:iron ion binding"/>
    <property type="evidence" value="ECO:0007669"/>
    <property type="project" value="InterPro"/>
</dbReference>
<dbReference type="InterPro" id="IPR050121">
    <property type="entry name" value="Cytochrome_P450_monoxygenase"/>
</dbReference>
<keyword evidence="3 5" id="KW-0479">Metal-binding</keyword>
<dbReference type="PANTHER" id="PTHR24305">
    <property type="entry name" value="CYTOCHROME P450"/>
    <property type="match status" value="1"/>
</dbReference>
<dbReference type="InterPro" id="IPR036396">
    <property type="entry name" value="Cyt_P450_sf"/>
</dbReference>